<evidence type="ECO:0000256" key="6">
    <source>
        <dbReference type="PROSITE-ProRule" id="PRU00283"/>
    </source>
</evidence>
<evidence type="ECO:0000313" key="8">
    <source>
        <dbReference type="EMBL" id="CAL0310877.1"/>
    </source>
</evidence>
<dbReference type="InterPro" id="IPR027417">
    <property type="entry name" value="P-loop_NTPase"/>
</dbReference>
<dbReference type="PANTHER" id="PTHR47971">
    <property type="entry name" value="KINESIN-RELATED PROTEIN 6"/>
    <property type="match status" value="1"/>
</dbReference>
<evidence type="ECO:0000256" key="1">
    <source>
        <dbReference type="ARBA" id="ARBA00004245"/>
    </source>
</evidence>
<dbReference type="GO" id="GO:0005524">
    <property type="term" value="F:ATP binding"/>
    <property type="evidence" value="ECO:0007669"/>
    <property type="project" value="InterPro"/>
</dbReference>
<dbReference type="PROSITE" id="PS50067">
    <property type="entry name" value="KINESIN_MOTOR_2"/>
    <property type="match status" value="1"/>
</dbReference>
<dbReference type="GO" id="GO:0007018">
    <property type="term" value="P:microtubule-based movement"/>
    <property type="evidence" value="ECO:0007669"/>
    <property type="project" value="InterPro"/>
</dbReference>
<keyword evidence="9" id="KW-1185">Reference proteome</keyword>
<dbReference type="Pfam" id="PF00225">
    <property type="entry name" value="Kinesin"/>
    <property type="match status" value="1"/>
</dbReference>
<dbReference type="SUPFAM" id="SSF52540">
    <property type="entry name" value="P-loop containing nucleoside triphosphate hydrolases"/>
    <property type="match status" value="1"/>
</dbReference>
<comment type="caution">
    <text evidence="8">The sequence shown here is derived from an EMBL/GenBank/DDBJ whole genome shotgun (WGS) entry which is preliminary data.</text>
</comment>
<keyword evidence="4" id="KW-0505">Motor protein</keyword>
<sequence>MELISVSVRKRPLNKKELAKKEDDVVTVYDSAYLTVHEPKLKVDLIAYEEKHEFCFDVVLDEHVSNDEVRQLQTKIEFCSITSIHYCDANSVILSGIGKTYTMQPLPLRAAGDLVRQLHQPVYRNQRFKLWLSYFEIYGGKLFDLISDRKWDLPLPAHPARPNRDRVQIGSGLIGSRVASGLKTDQSIF</sequence>
<evidence type="ECO:0000256" key="5">
    <source>
        <dbReference type="ARBA" id="ARBA00023212"/>
    </source>
</evidence>
<name>A0AAV1WNP3_LUPLU</name>
<dbReference type="PANTHER" id="PTHR47971:SF8">
    <property type="entry name" value="KINESIN-LIKE PROTEIN"/>
    <property type="match status" value="1"/>
</dbReference>
<comment type="similarity">
    <text evidence="6">Belongs to the TRAFAC class myosin-kinesin ATPase superfamily. Kinesin family.</text>
</comment>
<dbReference type="EMBL" id="CAXHTB010000008">
    <property type="protein sequence ID" value="CAL0310877.1"/>
    <property type="molecule type" value="Genomic_DNA"/>
</dbReference>
<keyword evidence="3" id="KW-0493">Microtubule</keyword>
<dbReference type="InterPro" id="IPR027640">
    <property type="entry name" value="Kinesin-like_fam"/>
</dbReference>
<feature type="domain" description="Kinesin motor" evidence="7">
    <location>
        <begin position="3"/>
        <end position="189"/>
    </location>
</feature>
<evidence type="ECO:0000256" key="2">
    <source>
        <dbReference type="ARBA" id="ARBA00022490"/>
    </source>
</evidence>
<evidence type="ECO:0000256" key="4">
    <source>
        <dbReference type="ARBA" id="ARBA00023175"/>
    </source>
</evidence>
<evidence type="ECO:0000256" key="3">
    <source>
        <dbReference type="ARBA" id="ARBA00022701"/>
    </source>
</evidence>
<dbReference type="GO" id="GO:0003777">
    <property type="term" value="F:microtubule motor activity"/>
    <property type="evidence" value="ECO:0007669"/>
    <property type="project" value="InterPro"/>
</dbReference>
<keyword evidence="2" id="KW-0963">Cytoplasm</keyword>
<reference evidence="8 9" key="1">
    <citation type="submission" date="2024-03" db="EMBL/GenBank/DDBJ databases">
        <authorList>
            <person name="Martinez-Hernandez J."/>
        </authorList>
    </citation>
    <scope>NUCLEOTIDE SEQUENCE [LARGE SCALE GENOMIC DNA]</scope>
</reference>
<accession>A0AAV1WNP3</accession>
<dbReference type="GO" id="GO:0005874">
    <property type="term" value="C:microtubule"/>
    <property type="evidence" value="ECO:0007669"/>
    <property type="project" value="UniProtKB-KW"/>
</dbReference>
<comment type="subcellular location">
    <subcellularLocation>
        <location evidence="1">Cytoplasm</location>
        <location evidence="1">Cytoskeleton</location>
    </subcellularLocation>
</comment>
<dbReference type="Proteomes" id="UP001497480">
    <property type="component" value="Unassembled WGS sequence"/>
</dbReference>
<dbReference type="InterPro" id="IPR036961">
    <property type="entry name" value="Kinesin_motor_dom_sf"/>
</dbReference>
<dbReference type="Gene3D" id="3.40.850.10">
    <property type="entry name" value="Kinesin motor domain"/>
    <property type="match status" value="1"/>
</dbReference>
<dbReference type="InterPro" id="IPR001752">
    <property type="entry name" value="Kinesin_motor_dom"/>
</dbReference>
<gene>
    <name evidence="8" type="ORF">LLUT_LOCUS11937</name>
</gene>
<comment type="caution">
    <text evidence="6">Lacks conserved residue(s) required for the propagation of feature annotation.</text>
</comment>
<proteinExistence type="inferred from homology"/>
<protein>
    <recommendedName>
        <fullName evidence="7">Kinesin motor domain-containing protein</fullName>
    </recommendedName>
</protein>
<dbReference type="GO" id="GO:0008017">
    <property type="term" value="F:microtubule binding"/>
    <property type="evidence" value="ECO:0007669"/>
    <property type="project" value="InterPro"/>
</dbReference>
<dbReference type="GO" id="GO:0007019">
    <property type="term" value="P:microtubule depolymerization"/>
    <property type="evidence" value="ECO:0007669"/>
    <property type="project" value="TreeGrafter"/>
</dbReference>
<evidence type="ECO:0000313" key="9">
    <source>
        <dbReference type="Proteomes" id="UP001497480"/>
    </source>
</evidence>
<organism evidence="8 9">
    <name type="scientific">Lupinus luteus</name>
    <name type="common">European yellow lupine</name>
    <dbReference type="NCBI Taxonomy" id="3873"/>
    <lineage>
        <taxon>Eukaryota</taxon>
        <taxon>Viridiplantae</taxon>
        <taxon>Streptophyta</taxon>
        <taxon>Embryophyta</taxon>
        <taxon>Tracheophyta</taxon>
        <taxon>Spermatophyta</taxon>
        <taxon>Magnoliopsida</taxon>
        <taxon>eudicotyledons</taxon>
        <taxon>Gunneridae</taxon>
        <taxon>Pentapetalae</taxon>
        <taxon>rosids</taxon>
        <taxon>fabids</taxon>
        <taxon>Fabales</taxon>
        <taxon>Fabaceae</taxon>
        <taxon>Papilionoideae</taxon>
        <taxon>50 kb inversion clade</taxon>
        <taxon>genistoids sensu lato</taxon>
        <taxon>core genistoids</taxon>
        <taxon>Genisteae</taxon>
        <taxon>Lupinus</taxon>
    </lineage>
</organism>
<dbReference type="AlphaFoldDB" id="A0AAV1WNP3"/>
<keyword evidence="5" id="KW-0206">Cytoskeleton</keyword>
<evidence type="ECO:0000259" key="7">
    <source>
        <dbReference type="PROSITE" id="PS50067"/>
    </source>
</evidence>